<accession>A0A5C7FHQ1</accession>
<gene>
    <name evidence="1" type="ORF">FUA23_11010</name>
</gene>
<proteinExistence type="predicted"/>
<sequence length="210" mass="23572">MAGRKNRIKVTDMRGNKPWLKSRQRSRVAVVVRSKRTFLILCEGQTEADYFLAFSNERIAVTAHDLGCAGKSLVDCALQYRDDGSFDEVWCVYDLDYSRGNVKAQANKQVSLISYNIFNLPRQITKSGQVFEVIYDGAGRKLAQIDLQGNRKDYLAGLELNNGSFESLYHPQGRAAYSNGSWSYQYVLQDHLGNTRAVFKNAVGGGVIIQ</sequence>
<dbReference type="Pfam" id="PF13707">
    <property type="entry name" value="RloB"/>
    <property type="match status" value="1"/>
</dbReference>
<evidence type="ECO:0000313" key="2">
    <source>
        <dbReference type="Proteomes" id="UP000321907"/>
    </source>
</evidence>
<protein>
    <submittedName>
        <fullName evidence="1">RloB domain-containing protein</fullName>
    </submittedName>
</protein>
<dbReference type="AlphaFoldDB" id="A0A5C7FHQ1"/>
<dbReference type="Proteomes" id="UP000321907">
    <property type="component" value="Unassembled WGS sequence"/>
</dbReference>
<evidence type="ECO:0000313" key="1">
    <source>
        <dbReference type="EMBL" id="TXF89273.1"/>
    </source>
</evidence>
<dbReference type="EMBL" id="VOXD01000015">
    <property type="protein sequence ID" value="TXF89273.1"/>
    <property type="molecule type" value="Genomic_DNA"/>
</dbReference>
<dbReference type="OrthoDB" id="965035at2"/>
<name>A0A5C7FHQ1_9BACT</name>
<dbReference type="InterPro" id="IPR025591">
    <property type="entry name" value="RloB"/>
</dbReference>
<comment type="caution">
    <text evidence="1">The sequence shown here is derived from an EMBL/GenBank/DDBJ whole genome shotgun (WGS) entry which is preliminary data.</text>
</comment>
<keyword evidence="2" id="KW-1185">Reference proteome</keyword>
<reference evidence="1 2" key="1">
    <citation type="submission" date="2019-08" db="EMBL/GenBank/DDBJ databases">
        <title>Lewinella sp. strain SSH13 Genome sequencing and assembly.</title>
        <authorList>
            <person name="Kim I."/>
        </authorList>
    </citation>
    <scope>NUCLEOTIDE SEQUENCE [LARGE SCALE GENOMIC DNA]</scope>
    <source>
        <strain evidence="1 2">SSH13</strain>
    </source>
</reference>
<organism evidence="1 2">
    <name type="scientific">Neolewinella aurantiaca</name>
    <dbReference type="NCBI Taxonomy" id="2602767"/>
    <lineage>
        <taxon>Bacteria</taxon>
        <taxon>Pseudomonadati</taxon>
        <taxon>Bacteroidota</taxon>
        <taxon>Saprospiria</taxon>
        <taxon>Saprospirales</taxon>
        <taxon>Lewinellaceae</taxon>
        <taxon>Neolewinella</taxon>
    </lineage>
</organism>
<dbReference type="Gene3D" id="2.180.10.10">
    <property type="entry name" value="RHS repeat-associated core"/>
    <property type="match status" value="1"/>
</dbReference>